<evidence type="ECO:0000313" key="8">
    <source>
        <dbReference type="EMBL" id="NKX44361.1"/>
    </source>
</evidence>
<accession>A0A7X6GXS0</accession>
<keyword evidence="6" id="KW-0694">RNA-binding</keyword>
<dbReference type="Gene3D" id="3.10.20.580">
    <property type="match status" value="1"/>
</dbReference>
<dbReference type="InterPro" id="IPR042173">
    <property type="entry name" value="RNase_J_2"/>
</dbReference>
<dbReference type="GO" id="GO:0046872">
    <property type="term" value="F:metal ion binding"/>
    <property type="evidence" value="ECO:0007669"/>
    <property type="project" value="UniProtKB-KW"/>
</dbReference>
<dbReference type="SUPFAM" id="SSF56281">
    <property type="entry name" value="Metallo-hydrolase/oxidoreductase"/>
    <property type="match status" value="1"/>
</dbReference>
<dbReference type="GO" id="GO:0004527">
    <property type="term" value="F:exonuclease activity"/>
    <property type="evidence" value="ECO:0007669"/>
    <property type="project" value="UniProtKB-KW"/>
</dbReference>
<comment type="caution">
    <text evidence="8">The sequence shown here is derived from an EMBL/GenBank/DDBJ whole genome shotgun (WGS) entry which is preliminary data.</text>
</comment>
<dbReference type="Pfam" id="PF22505">
    <property type="entry name" value="RNase_J_b_CASP"/>
    <property type="match status" value="1"/>
</dbReference>
<reference evidence="8 9" key="1">
    <citation type="submission" date="2020-04" db="EMBL/GenBank/DDBJ databases">
        <authorList>
            <person name="Yoon J."/>
        </authorList>
    </citation>
    <scope>NUCLEOTIDE SEQUENCE [LARGE SCALE GENOMIC DNA]</scope>
    <source>
        <strain evidence="8 9">KMU-115</strain>
    </source>
</reference>
<organism evidence="8 9">
    <name type="scientific">Roseicyclus persicicus</name>
    <dbReference type="NCBI Taxonomy" id="2650661"/>
    <lineage>
        <taxon>Bacteria</taxon>
        <taxon>Pseudomonadati</taxon>
        <taxon>Pseudomonadota</taxon>
        <taxon>Alphaproteobacteria</taxon>
        <taxon>Rhodobacterales</taxon>
        <taxon>Roseobacteraceae</taxon>
        <taxon>Roseicyclus</taxon>
    </lineage>
</organism>
<evidence type="ECO:0000256" key="3">
    <source>
        <dbReference type="ARBA" id="ARBA00022801"/>
    </source>
</evidence>
<keyword evidence="2" id="KW-0479">Metal-binding</keyword>
<evidence type="ECO:0000256" key="6">
    <source>
        <dbReference type="ARBA" id="ARBA00022884"/>
    </source>
</evidence>
<dbReference type="InterPro" id="IPR036866">
    <property type="entry name" value="RibonucZ/Hydroxyglut_hydro"/>
</dbReference>
<dbReference type="Pfam" id="PF17770">
    <property type="entry name" value="RNase_J_C"/>
    <property type="match status" value="1"/>
</dbReference>
<keyword evidence="9" id="KW-1185">Reference proteome</keyword>
<dbReference type="PROSITE" id="PS01292">
    <property type="entry name" value="UPF0036"/>
    <property type="match status" value="1"/>
</dbReference>
<dbReference type="SMART" id="SM00849">
    <property type="entry name" value="Lactamase_B"/>
    <property type="match status" value="1"/>
</dbReference>
<dbReference type="InterPro" id="IPR001279">
    <property type="entry name" value="Metallo-B-lactamas"/>
</dbReference>
<dbReference type="InterPro" id="IPR001587">
    <property type="entry name" value="RNase_J_CS"/>
</dbReference>
<dbReference type="GO" id="GO:0003723">
    <property type="term" value="F:RNA binding"/>
    <property type="evidence" value="ECO:0007669"/>
    <property type="project" value="UniProtKB-KW"/>
</dbReference>
<protein>
    <submittedName>
        <fullName evidence="8">Ribonuclease J</fullName>
    </submittedName>
</protein>
<evidence type="ECO:0000259" key="7">
    <source>
        <dbReference type="SMART" id="SM00849"/>
    </source>
</evidence>
<keyword evidence="3" id="KW-0378">Hydrolase</keyword>
<dbReference type="AlphaFoldDB" id="A0A7X6GXS0"/>
<dbReference type="PANTHER" id="PTHR43694">
    <property type="entry name" value="RIBONUCLEASE J"/>
    <property type="match status" value="1"/>
</dbReference>
<sequence length="558" mass="60279">MTDRNRLIYLPLGGAGEIGMNCYVYGYGPADQERLIVVDLGVAFPDMDGQPGVDLILPDVAWLEARRDRIEAIFITHAHEDHVGAVGHLWGRLRAPVHCRPFTALHAIRKMEEAGHSTDHVKTAPVWPGKVEAGPFTVQFAPVSHSIPEASALVIDTPAGRIVHSGDFKIDRDPVVGEPFDPELWAQIGQDGVLGYVCDSTNVFTRTPGRSESQLPAPIGELVAGAKGMVVATTFASNIARLKTLAEAAVANGRSVCLMGRAMKRMVTAGEESGVLRGFPRTLSPEEASEVPRENLMLIVTGSQGERRAASAALSRGSYLGLEMKEGDMFLFSSKTIPGNEVAVARIKNALAEKGVDVIDDSHGFYHVSGHANRPDLEAMHDILRPRILIPNHGEYRHLREHAQLALSKGMTGIVAANGSMVELSGNAPRIVEFIEVSKTYLDGAAFVGALDGVIRDRMKLALNGLVAVALIVDEDDVLLEDSWVALRGLPETAGNGADLAEMIEDELAEAMPRFDGKTVNDDDRLEEAVRRVVRNLCLTEIGKKPEVTVLISRLMAA</sequence>
<evidence type="ECO:0000313" key="9">
    <source>
        <dbReference type="Proteomes" id="UP000526408"/>
    </source>
</evidence>
<evidence type="ECO:0000256" key="5">
    <source>
        <dbReference type="ARBA" id="ARBA00022839"/>
    </source>
</evidence>
<name>A0A7X6GXS0_9RHOB</name>
<dbReference type="Gene3D" id="3.60.15.10">
    <property type="entry name" value="Ribonuclease Z/Hydroxyacylglutathione hydrolase-like"/>
    <property type="match status" value="1"/>
</dbReference>
<dbReference type="Gene3D" id="3.40.50.10710">
    <property type="entry name" value="Metallo-hydrolase/oxidoreductase"/>
    <property type="match status" value="1"/>
</dbReference>
<dbReference type="CDD" id="cd07714">
    <property type="entry name" value="RNaseJ_MBL-fold"/>
    <property type="match status" value="1"/>
</dbReference>
<dbReference type="Proteomes" id="UP000526408">
    <property type="component" value="Unassembled WGS sequence"/>
</dbReference>
<feature type="domain" description="Metallo-beta-lactamase" evidence="7">
    <location>
        <begin position="19"/>
        <end position="219"/>
    </location>
</feature>
<dbReference type="InterPro" id="IPR011108">
    <property type="entry name" value="RMMBL"/>
</dbReference>
<gene>
    <name evidence="8" type="ORF">HCU73_07125</name>
</gene>
<dbReference type="InterPro" id="IPR055132">
    <property type="entry name" value="RNase_J_b_CASP"/>
</dbReference>
<dbReference type="EMBL" id="JAAZQQ010000002">
    <property type="protein sequence ID" value="NKX44361.1"/>
    <property type="molecule type" value="Genomic_DNA"/>
</dbReference>
<dbReference type="Pfam" id="PF07521">
    <property type="entry name" value="RMMBL"/>
    <property type="match status" value="1"/>
</dbReference>
<evidence type="ECO:0000256" key="1">
    <source>
        <dbReference type="ARBA" id="ARBA00022722"/>
    </source>
</evidence>
<keyword evidence="4" id="KW-0862">Zinc</keyword>
<dbReference type="RefSeq" id="WP_168622738.1">
    <property type="nucleotide sequence ID" value="NZ_JAAZQQ010000002.1"/>
</dbReference>
<keyword evidence="5" id="KW-0269">Exonuclease</keyword>
<proteinExistence type="predicted"/>
<dbReference type="Pfam" id="PF00753">
    <property type="entry name" value="Lactamase_B"/>
    <property type="match status" value="1"/>
</dbReference>
<dbReference type="PANTHER" id="PTHR43694:SF1">
    <property type="entry name" value="RIBONUCLEASE J"/>
    <property type="match status" value="1"/>
</dbReference>
<evidence type="ECO:0000256" key="2">
    <source>
        <dbReference type="ARBA" id="ARBA00022723"/>
    </source>
</evidence>
<keyword evidence="1" id="KW-0540">Nuclease</keyword>
<evidence type="ECO:0000256" key="4">
    <source>
        <dbReference type="ARBA" id="ARBA00022833"/>
    </source>
</evidence>
<dbReference type="InterPro" id="IPR041636">
    <property type="entry name" value="RNase_J_C"/>
</dbReference>